<evidence type="ECO:0000313" key="1">
    <source>
        <dbReference type="EMBL" id="OBQ26945.1"/>
    </source>
</evidence>
<comment type="caution">
    <text evidence="1">The sequence shown here is derived from an EMBL/GenBank/DDBJ whole genome shotgun (WGS) entry which is preliminary data.</text>
</comment>
<dbReference type="AlphaFoldDB" id="A0A1B7W136"/>
<accession>A0A1B7W136</accession>
<reference evidence="1 2" key="1">
    <citation type="submission" date="2015-09" db="EMBL/GenBank/DDBJ databases">
        <title>Whole genome shotgun sequence assembly of Aphanizomenon flos-aquae UKL13.</title>
        <authorList>
            <person name="Driscoll C."/>
        </authorList>
    </citation>
    <scope>NUCLEOTIDE SEQUENCE [LARGE SCALE GENOMIC DNA]</scope>
    <source>
        <strain evidence="1">MDT13</strain>
    </source>
</reference>
<dbReference type="Proteomes" id="UP000092382">
    <property type="component" value="Unassembled WGS sequence"/>
</dbReference>
<protein>
    <submittedName>
        <fullName evidence="1">Uncharacterized protein</fullName>
    </submittedName>
</protein>
<sequence length="73" mass="8340">MENITIQVEPEIAKAYREAEPEKQQKIQIFINIMLQKAVSQKPLLDIMEEASQQAIAKGMTPEILESILKDEN</sequence>
<dbReference type="EMBL" id="LJOY01000005">
    <property type="protein sequence ID" value="OBQ26945.1"/>
    <property type="molecule type" value="Genomic_DNA"/>
</dbReference>
<gene>
    <name evidence="1" type="ORF">AN481_02545</name>
</gene>
<name>A0A1B7W136_APHFL</name>
<dbReference type="PATRIC" id="fig|1710894.3.peg.668"/>
<organism evidence="1 2">
    <name type="scientific">Aphanizomenon flos-aquae LD13</name>
    <dbReference type="NCBI Taxonomy" id="1710894"/>
    <lineage>
        <taxon>Bacteria</taxon>
        <taxon>Bacillati</taxon>
        <taxon>Cyanobacteriota</taxon>
        <taxon>Cyanophyceae</taxon>
        <taxon>Nostocales</taxon>
        <taxon>Aphanizomenonaceae</taxon>
        <taxon>Aphanizomenon</taxon>
    </lineage>
</organism>
<evidence type="ECO:0000313" key="2">
    <source>
        <dbReference type="Proteomes" id="UP000092382"/>
    </source>
</evidence>
<proteinExistence type="predicted"/>